<reference evidence="4" key="1">
    <citation type="submission" date="2023-03" db="EMBL/GenBank/DDBJ databases">
        <title>Massive genome expansion in bonnet fungi (Mycena s.s.) driven by repeated elements and novel gene families across ecological guilds.</title>
        <authorList>
            <consortium name="Lawrence Berkeley National Laboratory"/>
            <person name="Harder C.B."/>
            <person name="Miyauchi S."/>
            <person name="Viragh M."/>
            <person name="Kuo A."/>
            <person name="Thoen E."/>
            <person name="Andreopoulos B."/>
            <person name="Lu D."/>
            <person name="Skrede I."/>
            <person name="Drula E."/>
            <person name="Henrissat B."/>
            <person name="Morin E."/>
            <person name="Kohler A."/>
            <person name="Barry K."/>
            <person name="LaButti K."/>
            <person name="Morin E."/>
            <person name="Salamov A."/>
            <person name="Lipzen A."/>
            <person name="Mereny Z."/>
            <person name="Hegedus B."/>
            <person name="Baldrian P."/>
            <person name="Stursova M."/>
            <person name="Weitz H."/>
            <person name="Taylor A."/>
            <person name="Grigoriev I.V."/>
            <person name="Nagy L.G."/>
            <person name="Martin F."/>
            <person name="Kauserud H."/>
        </authorList>
    </citation>
    <scope>NUCLEOTIDE SEQUENCE</scope>
    <source>
        <strain evidence="4">CBHHK188m</strain>
    </source>
</reference>
<dbReference type="AlphaFoldDB" id="A0AAD7JZP6"/>
<dbReference type="Gene3D" id="4.10.240.10">
    <property type="entry name" value="Zn(2)-C6 fungal-type DNA-binding domain"/>
    <property type="match status" value="1"/>
</dbReference>
<evidence type="ECO:0000259" key="3">
    <source>
        <dbReference type="PROSITE" id="PS50048"/>
    </source>
</evidence>
<accession>A0AAD7JZP6</accession>
<dbReference type="CDD" id="cd00067">
    <property type="entry name" value="GAL4"/>
    <property type="match status" value="1"/>
</dbReference>
<dbReference type="SMART" id="SM00906">
    <property type="entry name" value="Fungal_trans"/>
    <property type="match status" value="1"/>
</dbReference>
<protein>
    <submittedName>
        <fullName evidence="4">Fungal-specific transcription factor</fullName>
    </submittedName>
</protein>
<dbReference type="Pfam" id="PF00172">
    <property type="entry name" value="Zn_clus"/>
    <property type="match status" value="1"/>
</dbReference>
<dbReference type="GO" id="GO:0003677">
    <property type="term" value="F:DNA binding"/>
    <property type="evidence" value="ECO:0007669"/>
    <property type="project" value="InterPro"/>
</dbReference>
<dbReference type="PANTHER" id="PTHR46910:SF38">
    <property type="entry name" value="ZN(2)-C6 FUNGAL-TYPE DOMAIN-CONTAINING PROTEIN"/>
    <property type="match status" value="1"/>
</dbReference>
<dbReference type="SUPFAM" id="SSF57701">
    <property type="entry name" value="Zn2/Cys6 DNA-binding domain"/>
    <property type="match status" value="1"/>
</dbReference>
<keyword evidence="5" id="KW-1185">Reference proteome</keyword>
<feature type="domain" description="Zn(2)-C6 fungal-type" evidence="3">
    <location>
        <begin position="27"/>
        <end position="60"/>
    </location>
</feature>
<dbReference type="Proteomes" id="UP001215280">
    <property type="component" value="Unassembled WGS sequence"/>
</dbReference>
<gene>
    <name evidence="4" type="ORF">DFH07DRAFT_169908</name>
</gene>
<dbReference type="GO" id="GO:0000981">
    <property type="term" value="F:DNA-binding transcription factor activity, RNA polymerase II-specific"/>
    <property type="evidence" value="ECO:0007669"/>
    <property type="project" value="InterPro"/>
</dbReference>
<dbReference type="InterPro" id="IPR036864">
    <property type="entry name" value="Zn2-C6_fun-type_DNA-bd_sf"/>
</dbReference>
<dbReference type="InterPro" id="IPR007219">
    <property type="entry name" value="XnlR_reg_dom"/>
</dbReference>
<evidence type="ECO:0000256" key="1">
    <source>
        <dbReference type="ARBA" id="ARBA00022723"/>
    </source>
</evidence>
<dbReference type="InterPro" id="IPR050987">
    <property type="entry name" value="AtrR-like"/>
</dbReference>
<dbReference type="Pfam" id="PF04082">
    <property type="entry name" value="Fungal_trans"/>
    <property type="match status" value="1"/>
</dbReference>
<evidence type="ECO:0000313" key="4">
    <source>
        <dbReference type="EMBL" id="KAJ7772686.1"/>
    </source>
</evidence>
<evidence type="ECO:0000256" key="2">
    <source>
        <dbReference type="ARBA" id="ARBA00023242"/>
    </source>
</evidence>
<dbReference type="CDD" id="cd12148">
    <property type="entry name" value="fungal_TF_MHR"/>
    <property type="match status" value="1"/>
</dbReference>
<sequence length="750" mass="84893">MFSEMILDYNREGTSEPSRRQRRIQGACDVCKKRKIRCDSGEMPGNRCTHCINSGLDCTHADLMKTLSSAKGYVAALESRVEKMERLLNKLLPGIDFTEQLENESNIESLLPHTETLPRNDTDGLTGALNKLKLNPEQSRFFGRSSGIQLVQTALNFKTRVIGLSQPPYPILPNRRPQFWEPPPWLLPTDGDAPQYTFPDPDLLPVLVNLYFKEVNCFSPLLHRPTFDRKVAAKLHLIDHRFAATLLMVCSLGARYSDDPRTLLDGESVSHSAGWKWYTQVRVIPKHLLYKPDLYELQTIALSAIYFQALSPTAVGWNQIGFGLRRAQDVGAHRRRIDTHPTAENEQWKRVFWVLVCLEWLYGTHTGRPVLMHDQDYDQDLPIECDDEYWDLPEPHNFKQPKDKPSALAYFNHRIRLLEIQAAVASTLYSPRKPSHFSGQPSPSTDSQTIIAFDSALNAWLSEVPDHLRWDPARKNRLHFSQSALLYAEYYNVQILLHRPFIPSPFDIPPPGALPSLAICTNAARSSARIFDAQEKRGITLHDMMLPTVFAVAVVLLLNAWSDRRPASNSTKELDHVYTCLKVTMDAEHRFLGAGRYSDILNRLIHAGANVESLFHDINSFSSVPLWAQPSHGFNSNAELSAEWSSTFTRHHVKDFEAAADTLNATLRSRPHNVNVHRCPEGGAVQFPGVPGAYAQPTSGYNFQQFMDAELSPFAEADMSIDPNIMSMWCAAPATFQYVPAWPEYCFVLD</sequence>
<dbReference type="EMBL" id="JARJLG010000019">
    <property type="protein sequence ID" value="KAJ7772686.1"/>
    <property type="molecule type" value="Genomic_DNA"/>
</dbReference>
<keyword evidence="2" id="KW-0539">Nucleus</keyword>
<comment type="caution">
    <text evidence="4">The sequence shown here is derived from an EMBL/GenBank/DDBJ whole genome shotgun (WGS) entry which is preliminary data.</text>
</comment>
<dbReference type="GO" id="GO:0006351">
    <property type="term" value="P:DNA-templated transcription"/>
    <property type="evidence" value="ECO:0007669"/>
    <property type="project" value="InterPro"/>
</dbReference>
<evidence type="ECO:0000313" key="5">
    <source>
        <dbReference type="Proteomes" id="UP001215280"/>
    </source>
</evidence>
<dbReference type="InterPro" id="IPR001138">
    <property type="entry name" value="Zn2Cys6_DnaBD"/>
</dbReference>
<dbReference type="PANTHER" id="PTHR46910">
    <property type="entry name" value="TRANSCRIPTION FACTOR PDR1"/>
    <property type="match status" value="1"/>
</dbReference>
<dbReference type="GO" id="GO:0008270">
    <property type="term" value="F:zinc ion binding"/>
    <property type="evidence" value="ECO:0007669"/>
    <property type="project" value="InterPro"/>
</dbReference>
<keyword evidence="1" id="KW-0479">Metal-binding</keyword>
<organism evidence="4 5">
    <name type="scientific">Mycena maculata</name>
    <dbReference type="NCBI Taxonomy" id="230809"/>
    <lineage>
        <taxon>Eukaryota</taxon>
        <taxon>Fungi</taxon>
        <taxon>Dikarya</taxon>
        <taxon>Basidiomycota</taxon>
        <taxon>Agaricomycotina</taxon>
        <taxon>Agaricomycetes</taxon>
        <taxon>Agaricomycetidae</taxon>
        <taxon>Agaricales</taxon>
        <taxon>Marasmiineae</taxon>
        <taxon>Mycenaceae</taxon>
        <taxon>Mycena</taxon>
    </lineage>
</organism>
<dbReference type="SMART" id="SM00066">
    <property type="entry name" value="GAL4"/>
    <property type="match status" value="1"/>
</dbReference>
<name>A0AAD7JZP6_9AGAR</name>
<dbReference type="PROSITE" id="PS50048">
    <property type="entry name" value="ZN2_CY6_FUNGAL_2"/>
    <property type="match status" value="1"/>
</dbReference>
<proteinExistence type="predicted"/>
<dbReference type="PROSITE" id="PS00463">
    <property type="entry name" value="ZN2_CY6_FUNGAL_1"/>
    <property type="match status" value="1"/>
</dbReference>